<gene>
    <name evidence="5" type="ORF">DEJ49_33040</name>
</gene>
<keyword evidence="3" id="KW-1133">Transmembrane helix</keyword>
<dbReference type="RefSeq" id="WP_150187483.1">
    <property type="nucleotide sequence ID" value="NZ_CP029191.1"/>
</dbReference>
<feature type="domain" description="Putative zinc-finger" evidence="4">
    <location>
        <begin position="11"/>
        <end position="36"/>
    </location>
</feature>
<dbReference type="InterPro" id="IPR027383">
    <property type="entry name" value="Znf_put"/>
</dbReference>
<organism evidence="5 6">
    <name type="scientific">Streptomyces venezuelae</name>
    <dbReference type="NCBI Taxonomy" id="54571"/>
    <lineage>
        <taxon>Bacteria</taxon>
        <taxon>Bacillati</taxon>
        <taxon>Actinomycetota</taxon>
        <taxon>Actinomycetes</taxon>
        <taxon>Kitasatosporales</taxon>
        <taxon>Streptomycetaceae</taxon>
        <taxon>Streptomyces</taxon>
    </lineage>
</organism>
<protein>
    <recommendedName>
        <fullName evidence="4">Putative zinc-finger domain-containing protein</fullName>
    </recommendedName>
</protein>
<evidence type="ECO:0000256" key="3">
    <source>
        <dbReference type="SAM" id="Phobius"/>
    </source>
</evidence>
<feature type="transmembrane region" description="Helical" evidence="3">
    <location>
        <begin position="91"/>
        <end position="112"/>
    </location>
</feature>
<keyword evidence="1" id="KW-0805">Transcription regulation</keyword>
<dbReference type="EMBL" id="CP029191">
    <property type="protein sequence ID" value="QES45170.1"/>
    <property type="molecule type" value="Genomic_DNA"/>
</dbReference>
<keyword evidence="3" id="KW-0472">Membrane</keyword>
<proteinExistence type="predicted"/>
<dbReference type="Proteomes" id="UP000324015">
    <property type="component" value="Chromosome"/>
</dbReference>
<evidence type="ECO:0000313" key="6">
    <source>
        <dbReference type="Proteomes" id="UP000324015"/>
    </source>
</evidence>
<keyword evidence="2" id="KW-0804">Transcription</keyword>
<dbReference type="Gene3D" id="1.10.10.1320">
    <property type="entry name" value="Anti-sigma factor, zinc-finger domain"/>
    <property type="match status" value="1"/>
</dbReference>
<evidence type="ECO:0000259" key="4">
    <source>
        <dbReference type="Pfam" id="PF13490"/>
    </source>
</evidence>
<dbReference type="InterPro" id="IPR041916">
    <property type="entry name" value="Anti_sigma_zinc_sf"/>
</dbReference>
<sequence>MRPLERHRDAGAYALGVLDEADAFRFEDHLMDCPACLLELDELHAPALQLELYGRATRAPVEPFAAPSPGLLDRLLGRAGRLSGVRRGRRLCVLAVGAVLVLGTSAVCAVTVGTADGPEPLRIAARDARSGVSATLTARDRVWGTEIGLTVRDTAAYAAAEGRVCELVAVAADGSEQTVMSWRVPAPTVRTEGTAALRTAQTERYEVRTGRGKPLLTLRRP</sequence>
<accession>A0A5P2CSA6</accession>
<evidence type="ECO:0000256" key="2">
    <source>
        <dbReference type="ARBA" id="ARBA00023163"/>
    </source>
</evidence>
<evidence type="ECO:0000256" key="1">
    <source>
        <dbReference type="ARBA" id="ARBA00023015"/>
    </source>
</evidence>
<reference evidence="5 6" key="1">
    <citation type="submission" date="2018-05" db="EMBL/GenBank/DDBJ databases">
        <title>Streptomyces venezuelae.</title>
        <authorList>
            <person name="Kim W."/>
            <person name="Lee N."/>
            <person name="Cho B.-K."/>
        </authorList>
    </citation>
    <scope>NUCLEOTIDE SEQUENCE [LARGE SCALE GENOMIC DNA]</scope>
    <source>
        <strain evidence="5 6">ATCC 14585</strain>
    </source>
</reference>
<dbReference type="AlphaFoldDB" id="A0A5P2CSA6"/>
<evidence type="ECO:0000313" key="5">
    <source>
        <dbReference type="EMBL" id="QES45170.1"/>
    </source>
</evidence>
<dbReference type="Pfam" id="PF13490">
    <property type="entry name" value="zf-HC2"/>
    <property type="match status" value="1"/>
</dbReference>
<keyword evidence="3" id="KW-0812">Transmembrane</keyword>
<name>A0A5P2CSA6_STRVZ</name>